<comment type="catalytic activity">
    <reaction evidence="1">
        <text>S-ubiquitinyl-[E2 ubiquitin-conjugating enzyme]-L-cysteine + [acceptor protein]-L-lysine = [E2 ubiquitin-conjugating enzyme]-L-cysteine + N(6)-ubiquitinyl-[acceptor protein]-L-lysine.</text>
        <dbReference type="EC" id="2.3.2.26"/>
    </reaction>
</comment>
<keyword evidence="4" id="KW-0808">Transferase</keyword>
<evidence type="ECO:0000256" key="3">
    <source>
        <dbReference type="ARBA" id="ARBA00012485"/>
    </source>
</evidence>
<evidence type="ECO:0000256" key="4">
    <source>
        <dbReference type="ARBA" id="ARBA00022679"/>
    </source>
</evidence>
<dbReference type="PROSITE" id="PS50237">
    <property type="entry name" value="HECT"/>
    <property type="match status" value="1"/>
</dbReference>
<keyword evidence="5 6" id="KW-0833">Ubl conjugation pathway</keyword>
<feature type="domain" description="HECT" evidence="7">
    <location>
        <begin position="6"/>
        <end position="203"/>
    </location>
</feature>
<evidence type="ECO:0000313" key="8">
    <source>
        <dbReference type="EMBL" id="KPJ06838.1"/>
    </source>
</evidence>
<feature type="active site" description="Glycyl thioester intermediate" evidence="6">
    <location>
        <position position="170"/>
    </location>
</feature>
<dbReference type="SUPFAM" id="SSF56204">
    <property type="entry name" value="Hect, E3 ligase catalytic domain"/>
    <property type="match status" value="2"/>
</dbReference>
<dbReference type="GO" id="GO:0006511">
    <property type="term" value="P:ubiquitin-dependent protein catabolic process"/>
    <property type="evidence" value="ECO:0007669"/>
    <property type="project" value="TreeGrafter"/>
</dbReference>
<dbReference type="Proteomes" id="UP000053240">
    <property type="component" value="Unassembled WGS sequence"/>
</dbReference>
<sequence length="203" mass="22439">MLRAQVSNASKLQYLEALAQWRLAARVRREVAAFLRGLALLVPTNLLAIFDENELEVECAPSRLLGRRFAPRANMWCTVTGQLLVCGTGEVCVADWRAHALVAGSGRAWERLLGWFWAALANFSGEERARLLQFTTGCSQLPPGGFQELNPRFQITAAPTFGALPTAHTCFNQLCLPDYDSYEQLVHALLWAINEGGEGFGMI</sequence>
<dbReference type="GO" id="GO:0043066">
    <property type="term" value="P:negative regulation of apoptotic process"/>
    <property type="evidence" value="ECO:0007669"/>
    <property type="project" value="TreeGrafter"/>
</dbReference>
<evidence type="ECO:0000256" key="6">
    <source>
        <dbReference type="PROSITE-ProRule" id="PRU00104"/>
    </source>
</evidence>
<dbReference type="Gene3D" id="3.30.2410.10">
    <property type="entry name" value="Hect, E3 ligase catalytic domain"/>
    <property type="match status" value="1"/>
</dbReference>
<dbReference type="GO" id="GO:0009966">
    <property type="term" value="P:regulation of signal transduction"/>
    <property type="evidence" value="ECO:0007669"/>
    <property type="project" value="UniProtKB-ARBA"/>
</dbReference>
<dbReference type="PANTHER" id="PTHR11254:SF340">
    <property type="entry name" value="APOPTOSIS-RESISTANT E3 UBIQUITIN PROTEIN LIGASE 1"/>
    <property type="match status" value="1"/>
</dbReference>
<dbReference type="Pfam" id="PF00632">
    <property type="entry name" value="HECT"/>
    <property type="match status" value="2"/>
</dbReference>
<proteinExistence type="predicted"/>
<comment type="pathway">
    <text evidence="2">Protein modification; protein ubiquitination.</text>
</comment>
<evidence type="ECO:0000256" key="1">
    <source>
        <dbReference type="ARBA" id="ARBA00000885"/>
    </source>
</evidence>
<dbReference type="GO" id="GO:0000209">
    <property type="term" value="P:protein polyubiquitination"/>
    <property type="evidence" value="ECO:0007669"/>
    <property type="project" value="TreeGrafter"/>
</dbReference>
<protein>
    <recommendedName>
        <fullName evidence="3">HECT-type E3 ubiquitin transferase</fullName>
        <ecNumber evidence="3">2.3.2.26</ecNumber>
    </recommendedName>
</protein>
<evidence type="ECO:0000313" key="9">
    <source>
        <dbReference type="Proteomes" id="UP000053240"/>
    </source>
</evidence>
<dbReference type="AlphaFoldDB" id="A0A194QMS4"/>
<name>A0A194QMS4_PAPMA</name>
<dbReference type="EC" id="2.3.2.26" evidence="3"/>
<dbReference type="SMART" id="SM00119">
    <property type="entry name" value="HECTc"/>
    <property type="match status" value="1"/>
</dbReference>
<evidence type="ECO:0000256" key="2">
    <source>
        <dbReference type="ARBA" id="ARBA00004906"/>
    </source>
</evidence>
<accession>A0A194QMS4</accession>
<dbReference type="EMBL" id="KQ461194">
    <property type="protein sequence ID" value="KPJ06838.1"/>
    <property type="molecule type" value="Genomic_DNA"/>
</dbReference>
<dbReference type="InterPro" id="IPR035983">
    <property type="entry name" value="Hect_E3_ubiquitin_ligase"/>
</dbReference>
<evidence type="ECO:0000259" key="7">
    <source>
        <dbReference type="PROSITE" id="PS50237"/>
    </source>
</evidence>
<reference evidence="8 9" key="1">
    <citation type="journal article" date="2015" name="Nat. Commun.">
        <title>Outbred genome sequencing and CRISPR/Cas9 gene editing in butterflies.</title>
        <authorList>
            <person name="Li X."/>
            <person name="Fan D."/>
            <person name="Zhang W."/>
            <person name="Liu G."/>
            <person name="Zhang L."/>
            <person name="Zhao L."/>
            <person name="Fang X."/>
            <person name="Chen L."/>
            <person name="Dong Y."/>
            <person name="Chen Y."/>
            <person name="Ding Y."/>
            <person name="Zhao R."/>
            <person name="Feng M."/>
            <person name="Zhu Y."/>
            <person name="Feng Y."/>
            <person name="Jiang X."/>
            <person name="Zhu D."/>
            <person name="Xiang H."/>
            <person name="Feng X."/>
            <person name="Li S."/>
            <person name="Wang J."/>
            <person name="Zhang G."/>
            <person name="Kronforst M.R."/>
            <person name="Wang W."/>
        </authorList>
    </citation>
    <scope>NUCLEOTIDE SEQUENCE [LARGE SCALE GENOMIC DNA]</scope>
    <source>
        <strain evidence="8">Ya'a_city_454_Pm</strain>
        <tissue evidence="8">Whole body</tissue>
    </source>
</reference>
<gene>
    <name evidence="8" type="ORF">RR48_11337</name>
</gene>
<dbReference type="GO" id="GO:0061630">
    <property type="term" value="F:ubiquitin protein ligase activity"/>
    <property type="evidence" value="ECO:0007669"/>
    <property type="project" value="UniProtKB-EC"/>
</dbReference>
<dbReference type="GO" id="GO:0005829">
    <property type="term" value="C:cytosol"/>
    <property type="evidence" value="ECO:0007669"/>
    <property type="project" value="TreeGrafter"/>
</dbReference>
<evidence type="ECO:0000256" key="5">
    <source>
        <dbReference type="ARBA" id="ARBA00022786"/>
    </source>
</evidence>
<keyword evidence="9" id="KW-1185">Reference proteome</keyword>
<dbReference type="InterPro" id="IPR050409">
    <property type="entry name" value="E3_ubiq-protein_ligase"/>
</dbReference>
<dbReference type="STRING" id="76193.A0A194QMS4"/>
<dbReference type="InParanoid" id="A0A194QMS4"/>
<dbReference type="InterPro" id="IPR000569">
    <property type="entry name" value="HECT_dom"/>
</dbReference>
<organism evidence="8 9">
    <name type="scientific">Papilio machaon</name>
    <name type="common">Old World swallowtail butterfly</name>
    <dbReference type="NCBI Taxonomy" id="76193"/>
    <lineage>
        <taxon>Eukaryota</taxon>
        <taxon>Metazoa</taxon>
        <taxon>Ecdysozoa</taxon>
        <taxon>Arthropoda</taxon>
        <taxon>Hexapoda</taxon>
        <taxon>Insecta</taxon>
        <taxon>Pterygota</taxon>
        <taxon>Neoptera</taxon>
        <taxon>Endopterygota</taxon>
        <taxon>Lepidoptera</taxon>
        <taxon>Glossata</taxon>
        <taxon>Ditrysia</taxon>
        <taxon>Papilionoidea</taxon>
        <taxon>Papilionidae</taxon>
        <taxon>Papilioninae</taxon>
        <taxon>Papilio</taxon>
    </lineage>
</organism>
<dbReference type="PANTHER" id="PTHR11254">
    <property type="entry name" value="HECT DOMAIN UBIQUITIN-PROTEIN LIGASE"/>
    <property type="match status" value="1"/>
</dbReference>